<organism evidence="3 4">
    <name type="scientific">Ornithinimicrobium pekingense</name>
    <dbReference type="NCBI Taxonomy" id="384677"/>
    <lineage>
        <taxon>Bacteria</taxon>
        <taxon>Bacillati</taxon>
        <taxon>Actinomycetota</taxon>
        <taxon>Actinomycetes</taxon>
        <taxon>Micrococcales</taxon>
        <taxon>Ornithinimicrobiaceae</taxon>
        <taxon>Ornithinimicrobium</taxon>
    </lineage>
</organism>
<dbReference type="PROSITE" id="PS50234">
    <property type="entry name" value="VWFA"/>
    <property type="match status" value="1"/>
</dbReference>
<gene>
    <name evidence="3" type="ORF">GCM10011509_11220</name>
</gene>
<evidence type="ECO:0000313" key="3">
    <source>
        <dbReference type="EMBL" id="GGK64670.1"/>
    </source>
</evidence>
<reference evidence="4" key="1">
    <citation type="journal article" date="2019" name="Int. J. Syst. Evol. Microbiol.">
        <title>The Global Catalogue of Microorganisms (GCM) 10K type strain sequencing project: providing services to taxonomists for standard genome sequencing and annotation.</title>
        <authorList>
            <consortium name="The Broad Institute Genomics Platform"/>
            <consortium name="The Broad Institute Genome Sequencing Center for Infectious Disease"/>
            <person name="Wu L."/>
            <person name="Ma J."/>
        </authorList>
    </citation>
    <scope>NUCLEOTIDE SEQUENCE [LARGE SCALE GENOMIC DNA]</scope>
    <source>
        <strain evidence="4">CGMCC 1.5362</strain>
    </source>
</reference>
<dbReference type="EMBL" id="BMLB01000002">
    <property type="protein sequence ID" value="GGK64670.1"/>
    <property type="molecule type" value="Genomic_DNA"/>
</dbReference>
<feature type="domain" description="VWFA" evidence="2">
    <location>
        <begin position="171"/>
        <end position="356"/>
    </location>
</feature>
<dbReference type="Proteomes" id="UP000662111">
    <property type="component" value="Unassembled WGS sequence"/>
</dbReference>
<proteinExistence type="predicted"/>
<protein>
    <recommendedName>
        <fullName evidence="2">VWFA domain-containing protein</fullName>
    </recommendedName>
</protein>
<dbReference type="Pfam" id="PF13519">
    <property type="entry name" value="VWA_2"/>
    <property type="match status" value="1"/>
</dbReference>
<sequence length="479" mass="50032">MLRGMTSVLACALVLTGCTGGGEEPAADEAVVSSAAPAADAAVTTTEEPRTGEAAGDPLTRWLTPVELEDPPRALTELERTLLHEPGPFAQQGDTPSDALLSDTERERAAAAAAALGPQTEEEWIGAVLAQVHGDYVQDVRDTVFFDTGTGDGSAAPTAGPPEAQPVGTNHYALVLDASGSMEAAGSAGTRMEEAKAAIEAFVEKLPEGSTVSLRVYGHEGSNDEAGKAESCASSEVVFDGQSSDRDGLAGALEDVVPVGYTPLARAIDDARGDIPEQATDSIVYVVTDGLETCGGDPVAAAQALAGTDVRPVVNVIGFQTGDADQAALAAIAQAGGGEFTAAGSGAELDAYWEEERRRMQAAWAQWRQEEASRITRAGEANKVDANAVGERIKTTSNVESQAGKDVVRELERQGLLDSDTSSAVWQWFSDRSSPIWSYGNDTASENWVASDDQADADRAALYEQADRSWSEFYRGDGG</sequence>
<evidence type="ECO:0000313" key="4">
    <source>
        <dbReference type="Proteomes" id="UP000662111"/>
    </source>
</evidence>
<name>A0ABQ2F8U7_9MICO</name>
<dbReference type="SMART" id="SM00327">
    <property type="entry name" value="VWA"/>
    <property type="match status" value="1"/>
</dbReference>
<dbReference type="InterPro" id="IPR036465">
    <property type="entry name" value="vWFA_dom_sf"/>
</dbReference>
<keyword evidence="4" id="KW-1185">Reference proteome</keyword>
<dbReference type="PROSITE" id="PS51257">
    <property type="entry name" value="PROKAR_LIPOPROTEIN"/>
    <property type="match status" value="1"/>
</dbReference>
<comment type="caution">
    <text evidence="3">The sequence shown here is derived from an EMBL/GenBank/DDBJ whole genome shotgun (WGS) entry which is preliminary data.</text>
</comment>
<accession>A0ABQ2F8U7</accession>
<dbReference type="InterPro" id="IPR002035">
    <property type="entry name" value="VWF_A"/>
</dbReference>
<evidence type="ECO:0000256" key="1">
    <source>
        <dbReference type="SAM" id="MobiDB-lite"/>
    </source>
</evidence>
<evidence type="ECO:0000259" key="2">
    <source>
        <dbReference type="PROSITE" id="PS50234"/>
    </source>
</evidence>
<dbReference type="SUPFAM" id="SSF53300">
    <property type="entry name" value="vWA-like"/>
    <property type="match status" value="1"/>
</dbReference>
<dbReference type="Gene3D" id="3.40.50.410">
    <property type="entry name" value="von Willebrand factor, type A domain"/>
    <property type="match status" value="1"/>
</dbReference>
<feature type="region of interest" description="Disordered" evidence="1">
    <location>
        <begin position="38"/>
        <end position="58"/>
    </location>
</feature>